<dbReference type="Pfam" id="PF24964">
    <property type="entry name" value="DUF7769"/>
    <property type="match status" value="1"/>
</dbReference>
<dbReference type="PANTHER" id="PTHR33889:SF7">
    <property type="entry name" value="OS04G0681850 PROTEIN"/>
    <property type="match status" value="1"/>
</dbReference>
<comment type="caution">
    <text evidence="2">The sequence shown here is derived from an EMBL/GenBank/DDBJ whole genome shotgun (WGS) entry which is preliminary data.</text>
</comment>
<dbReference type="PANTHER" id="PTHR33889">
    <property type="entry name" value="OS04G0681850 PROTEIN"/>
    <property type="match status" value="1"/>
</dbReference>
<dbReference type="Proteomes" id="UP000823388">
    <property type="component" value="Chromosome 3K"/>
</dbReference>
<evidence type="ECO:0000313" key="2">
    <source>
        <dbReference type="EMBL" id="KAG2630827.1"/>
    </source>
</evidence>
<gene>
    <name evidence="2" type="ORF">PVAP13_3KG552300</name>
</gene>
<evidence type="ECO:0000259" key="1">
    <source>
        <dbReference type="Pfam" id="PF24964"/>
    </source>
</evidence>
<organism evidence="2 3">
    <name type="scientific">Panicum virgatum</name>
    <name type="common">Blackwell switchgrass</name>
    <dbReference type="NCBI Taxonomy" id="38727"/>
    <lineage>
        <taxon>Eukaryota</taxon>
        <taxon>Viridiplantae</taxon>
        <taxon>Streptophyta</taxon>
        <taxon>Embryophyta</taxon>
        <taxon>Tracheophyta</taxon>
        <taxon>Spermatophyta</taxon>
        <taxon>Magnoliopsida</taxon>
        <taxon>Liliopsida</taxon>
        <taxon>Poales</taxon>
        <taxon>Poaceae</taxon>
        <taxon>PACMAD clade</taxon>
        <taxon>Panicoideae</taxon>
        <taxon>Panicodae</taxon>
        <taxon>Paniceae</taxon>
        <taxon>Panicinae</taxon>
        <taxon>Panicum</taxon>
        <taxon>Panicum sect. Hiantes</taxon>
    </lineage>
</organism>
<keyword evidence="3" id="KW-1185">Reference proteome</keyword>
<evidence type="ECO:0000313" key="3">
    <source>
        <dbReference type="Proteomes" id="UP000823388"/>
    </source>
</evidence>
<protein>
    <recommendedName>
        <fullName evidence="1">DUF7769 domain-containing protein</fullName>
    </recommendedName>
</protein>
<dbReference type="AlphaFoldDB" id="A0A8T0V8Y7"/>
<reference evidence="2" key="1">
    <citation type="submission" date="2020-05" db="EMBL/GenBank/DDBJ databases">
        <title>WGS assembly of Panicum virgatum.</title>
        <authorList>
            <person name="Lovell J.T."/>
            <person name="Jenkins J."/>
            <person name="Shu S."/>
            <person name="Juenger T.E."/>
            <person name="Schmutz J."/>
        </authorList>
    </citation>
    <scope>NUCLEOTIDE SEQUENCE</scope>
    <source>
        <strain evidence="2">AP13</strain>
    </source>
</reference>
<dbReference type="EMBL" id="CM029041">
    <property type="protein sequence ID" value="KAG2630827.1"/>
    <property type="molecule type" value="Genomic_DNA"/>
</dbReference>
<dbReference type="InterPro" id="IPR056671">
    <property type="entry name" value="DUF7769"/>
</dbReference>
<sequence>MGTVSVRRTRKQYSDDTKRAVYAMLLEGSAGGHLPEGLSLQVSSAMGVSLRCVQRIWHEGRKGGGVHAVVNKRAKNCGRKRIDVLPDAVAAIPLEDRTTLEGLARGLRMSKSTVFRRLKEGRIERRSNAISSFFSPAGADDHVAAEDTLINQFPFGIRIRLQSG</sequence>
<accession>A0A8T0V8Y7</accession>
<feature type="domain" description="DUF7769" evidence="1">
    <location>
        <begin position="14"/>
        <end position="61"/>
    </location>
</feature>
<proteinExistence type="predicted"/>
<name>A0A8T0V8Y7_PANVG</name>